<evidence type="ECO:0000313" key="3">
    <source>
        <dbReference type="Proteomes" id="UP000032180"/>
    </source>
</evidence>
<dbReference type="Proteomes" id="UP000032180">
    <property type="component" value="Chromosome 9"/>
</dbReference>
<reference evidence="2" key="3">
    <citation type="submission" date="2015-04" db="UniProtKB">
        <authorList>
            <consortium name="EnsemblPlants"/>
        </authorList>
    </citation>
    <scope>IDENTIFICATION</scope>
</reference>
<evidence type="ECO:0000256" key="1">
    <source>
        <dbReference type="SAM" id="MobiDB-lite"/>
    </source>
</evidence>
<organism evidence="2 3">
    <name type="scientific">Leersia perrieri</name>
    <dbReference type="NCBI Taxonomy" id="77586"/>
    <lineage>
        <taxon>Eukaryota</taxon>
        <taxon>Viridiplantae</taxon>
        <taxon>Streptophyta</taxon>
        <taxon>Embryophyta</taxon>
        <taxon>Tracheophyta</taxon>
        <taxon>Spermatophyta</taxon>
        <taxon>Magnoliopsida</taxon>
        <taxon>Liliopsida</taxon>
        <taxon>Poales</taxon>
        <taxon>Poaceae</taxon>
        <taxon>BOP clade</taxon>
        <taxon>Oryzoideae</taxon>
        <taxon>Oryzeae</taxon>
        <taxon>Oryzinae</taxon>
        <taxon>Leersia</taxon>
    </lineage>
</organism>
<evidence type="ECO:0000313" key="2">
    <source>
        <dbReference type="EnsemblPlants" id="LPERR09G07570.3"/>
    </source>
</evidence>
<sequence>MSACGWPVGPTATVEYSYRRLIDFFNWENDQKKKTEERAKEQRNRQKGRQAMMQDGVVK</sequence>
<keyword evidence="3" id="KW-1185">Reference proteome</keyword>
<dbReference type="EnsemblPlants" id="LPERR09G07570.3">
    <property type="protein sequence ID" value="LPERR09G07570.3"/>
    <property type="gene ID" value="LPERR09G07570"/>
</dbReference>
<dbReference type="Gramene" id="LPERR09G07570.3">
    <property type="protein sequence ID" value="LPERR09G07570.3"/>
    <property type="gene ID" value="LPERR09G07570"/>
</dbReference>
<protein>
    <submittedName>
        <fullName evidence="2">Uncharacterized protein</fullName>
    </submittedName>
</protein>
<feature type="region of interest" description="Disordered" evidence="1">
    <location>
        <begin position="32"/>
        <end position="59"/>
    </location>
</feature>
<reference evidence="2 3" key="1">
    <citation type="submission" date="2012-08" db="EMBL/GenBank/DDBJ databases">
        <title>Oryza genome evolution.</title>
        <authorList>
            <person name="Wing R.A."/>
        </authorList>
    </citation>
    <scope>NUCLEOTIDE SEQUENCE</scope>
</reference>
<accession>A0A0D9XDW1</accession>
<feature type="compositionally biased region" description="Basic and acidic residues" evidence="1">
    <location>
        <begin position="32"/>
        <end position="44"/>
    </location>
</feature>
<name>A0A0D9XDW1_9ORYZ</name>
<dbReference type="AlphaFoldDB" id="A0A0D9XDW1"/>
<reference evidence="3" key="2">
    <citation type="submission" date="2013-12" db="EMBL/GenBank/DDBJ databases">
        <authorList>
            <person name="Yu Y."/>
            <person name="Lee S."/>
            <person name="de Baynast K."/>
            <person name="Wissotski M."/>
            <person name="Liu L."/>
            <person name="Talag J."/>
            <person name="Goicoechea J."/>
            <person name="Angelova A."/>
            <person name="Jetty R."/>
            <person name="Kudrna D."/>
            <person name="Golser W."/>
            <person name="Rivera L."/>
            <person name="Zhang J."/>
            <person name="Wing R."/>
        </authorList>
    </citation>
    <scope>NUCLEOTIDE SEQUENCE</scope>
</reference>
<dbReference type="HOGENOM" id="CLU_2964186_0_0_1"/>
<proteinExistence type="predicted"/>